<keyword evidence="2" id="KW-1185">Reference proteome</keyword>
<dbReference type="RefSeq" id="WP_167812864.1">
    <property type="nucleotide sequence ID" value="NZ_CP042301.2"/>
</dbReference>
<evidence type="ECO:0008006" key="3">
    <source>
        <dbReference type="Google" id="ProtNLM"/>
    </source>
</evidence>
<name>A0A6H0DX49_9HYPH</name>
<dbReference type="AlphaFoldDB" id="A0A6H0DX49"/>
<evidence type="ECO:0000313" key="1">
    <source>
        <dbReference type="EMBL" id="QIS94650.1"/>
    </source>
</evidence>
<proteinExistence type="predicted"/>
<protein>
    <recommendedName>
        <fullName evidence="3">DUF1127 domain-containing protein</fullName>
    </recommendedName>
</protein>
<dbReference type="Proteomes" id="UP000321389">
    <property type="component" value="Chromosome"/>
</dbReference>
<dbReference type="EMBL" id="CP042301">
    <property type="protein sequence ID" value="QIS94650.1"/>
    <property type="molecule type" value="Genomic_DNA"/>
</dbReference>
<dbReference type="KEGG" id="niy:FQ775_23905"/>
<reference evidence="1" key="1">
    <citation type="submission" date="2020-04" db="EMBL/GenBank/DDBJ databases">
        <title>Nitratireductor sp. nov. isolated from mangrove soil.</title>
        <authorList>
            <person name="Ye Y."/>
        </authorList>
    </citation>
    <scope>NUCLEOTIDE SEQUENCE</scope>
    <source>
        <strain evidence="1">SY7</strain>
    </source>
</reference>
<evidence type="ECO:0000313" key="2">
    <source>
        <dbReference type="Proteomes" id="UP000321389"/>
    </source>
</evidence>
<accession>A0A6H0DX49</accession>
<sequence length="57" mass="6784">MSVFSSIGRMVQAYTEMRRLSRDEQFLNSLPHEIRKDIGWPDARDRLAARYPHLNNH</sequence>
<organism evidence="1 2">
    <name type="scientific">Nitratireductor mangrovi</name>
    <dbReference type="NCBI Taxonomy" id="2599600"/>
    <lineage>
        <taxon>Bacteria</taxon>
        <taxon>Pseudomonadati</taxon>
        <taxon>Pseudomonadota</taxon>
        <taxon>Alphaproteobacteria</taxon>
        <taxon>Hyphomicrobiales</taxon>
        <taxon>Phyllobacteriaceae</taxon>
        <taxon>Nitratireductor</taxon>
    </lineage>
</organism>
<gene>
    <name evidence="1" type="ORF">FQ775_23905</name>
</gene>